<dbReference type="GO" id="GO:0046872">
    <property type="term" value="F:metal ion binding"/>
    <property type="evidence" value="ECO:0007669"/>
    <property type="project" value="UniProtKB-KW"/>
</dbReference>
<feature type="region of interest" description="Disordered" evidence="5">
    <location>
        <begin position="284"/>
        <end position="309"/>
    </location>
</feature>
<protein>
    <submittedName>
        <fullName evidence="9">Nitrite reductase/ring-hydroxylating ferredoxin subunit</fullName>
    </submittedName>
</protein>
<evidence type="ECO:0000256" key="6">
    <source>
        <dbReference type="SAM" id="Phobius"/>
    </source>
</evidence>
<evidence type="ECO:0000313" key="11">
    <source>
        <dbReference type="Proteomes" id="UP001501427"/>
    </source>
</evidence>
<evidence type="ECO:0000256" key="1">
    <source>
        <dbReference type="ARBA" id="ARBA00022714"/>
    </source>
</evidence>
<evidence type="ECO:0000313" key="8">
    <source>
        <dbReference type="EMBL" id="GAA0542885.1"/>
    </source>
</evidence>
<dbReference type="GO" id="GO:0051537">
    <property type="term" value="F:2 iron, 2 sulfur cluster binding"/>
    <property type="evidence" value="ECO:0007669"/>
    <property type="project" value="UniProtKB-KW"/>
</dbReference>
<keyword evidence="2" id="KW-0479">Metal-binding</keyword>
<evidence type="ECO:0000256" key="3">
    <source>
        <dbReference type="ARBA" id="ARBA00023004"/>
    </source>
</evidence>
<reference evidence="8" key="3">
    <citation type="submission" date="2023-12" db="EMBL/GenBank/DDBJ databases">
        <authorList>
            <person name="Sun Q."/>
            <person name="Inoue M."/>
        </authorList>
    </citation>
    <scope>NUCLEOTIDE SEQUENCE</scope>
    <source>
        <strain evidence="8">JCM 10667</strain>
    </source>
</reference>
<dbReference type="CDD" id="cd03467">
    <property type="entry name" value="Rieske"/>
    <property type="match status" value="1"/>
</dbReference>
<comment type="caution">
    <text evidence="9">The sequence shown here is derived from an EMBL/GenBank/DDBJ whole genome shotgun (WGS) entry which is preliminary data.</text>
</comment>
<gene>
    <name evidence="9" type="ORF">F4557_000138</name>
    <name evidence="8" type="ORF">GCM10009546_01180</name>
</gene>
<evidence type="ECO:0000313" key="10">
    <source>
        <dbReference type="Proteomes" id="UP000549343"/>
    </source>
</evidence>
<dbReference type="Pfam" id="PF00355">
    <property type="entry name" value="Rieske"/>
    <property type="match status" value="1"/>
</dbReference>
<evidence type="ECO:0000256" key="4">
    <source>
        <dbReference type="ARBA" id="ARBA00023014"/>
    </source>
</evidence>
<dbReference type="InterPro" id="IPR036922">
    <property type="entry name" value="Rieske_2Fe-2S_sf"/>
</dbReference>
<keyword evidence="1" id="KW-0001">2Fe-2S</keyword>
<keyword evidence="11" id="KW-1185">Reference proteome</keyword>
<dbReference type="Gene3D" id="2.102.10.10">
    <property type="entry name" value="Rieske [2Fe-2S] iron-sulphur domain"/>
    <property type="match status" value="1"/>
</dbReference>
<dbReference type="Proteomes" id="UP000549343">
    <property type="component" value="Unassembled WGS sequence"/>
</dbReference>
<keyword evidence="4" id="KW-0411">Iron-sulfur</keyword>
<reference evidence="8 11" key="1">
    <citation type="journal article" date="2019" name="Int. J. Syst. Evol. Microbiol.">
        <title>The Global Catalogue of Microorganisms (GCM) 10K type strain sequencing project: providing services to taxonomists for standard genome sequencing and annotation.</title>
        <authorList>
            <consortium name="The Broad Institute Genomics Platform"/>
            <consortium name="The Broad Institute Genome Sequencing Center for Infectious Disease"/>
            <person name="Wu L."/>
            <person name="Ma J."/>
        </authorList>
    </citation>
    <scope>NUCLEOTIDE SEQUENCE [LARGE SCALE GENOMIC DNA]</scope>
    <source>
        <strain evidence="8 11">JCM 10667</strain>
    </source>
</reference>
<organism evidence="9 10">
    <name type="scientific">Actinomadura livida</name>
    <dbReference type="NCBI Taxonomy" id="79909"/>
    <lineage>
        <taxon>Bacteria</taxon>
        <taxon>Bacillati</taxon>
        <taxon>Actinomycetota</taxon>
        <taxon>Actinomycetes</taxon>
        <taxon>Streptosporangiales</taxon>
        <taxon>Thermomonosporaceae</taxon>
        <taxon>Actinomadura</taxon>
    </lineage>
</organism>
<keyword evidence="3" id="KW-0408">Iron</keyword>
<dbReference type="PROSITE" id="PS51296">
    <property type="entry name" value="RIESKE"/>
    <property type="match status" value="1"/>
</dbReference>
<name>A0A7W7I769_9ACTN</name>
<feature type="transmembrane region" description="Helical" evidence="6">
    <location>
        <begin position="144"/>
        <end position="165"/>
    </location>
</feature>
<evidence type="ECO:0000259" key="7">
    <source>
        <dbReference type="PROSITE" id="PS51296"/>
    </source>
</evidence>
<dbReference type="Proteomes" id="UP001501427">
    <property type="component" value="Unassembled WGS sequence"/>
</dbReference>
<dbReference type="Pfam" id="PF09990">
    <property type="entry name" value="DUF2231"/>
    <property type="match status" value="1"/>
</dbReference>
<dbReference type="PANTHER" id="PTHR21496:SF23">
    <property type="entry name" value="3-PHENYLPROPIONATE_CINNAMIC ACID DIOXYGENASE FERREDOXIN SUBUNIT"/>
    <property type="match status" value="1"/>
</dbReference>
<keyword evidence="6" id="KW-0472">Membrane</keyword>
<dbReference type="InterPro" id="IPR019251">
    <property type="entry name" value="DUF2231_TM"/>
</dbReference>
<dbReference type="AlphaFoldDB" id="A0A7W7I769"/>
<proteinExistence type="predicted"/>
<dbReference type="GO" id="GO:0016705">
    <property type="term" value="F:oxidoreductase activity, acting on paired donors, with incorporation or reduction of molecular oxygen"/>
    <property type="evidence" value="ECO:0007669"/>
    <property type="project" value="UniProtKB-ARBA"/>
</dbReference>
<dbReference type="GO" id="GO:0004497">
    <property type="term" value="F:monooxygenase activity"/>
    <property type="evidence" value="ECO:0007669"/>
    <property type="project" value="UniProtKB-ARBA"/>
</dbReference>
<evidence type="ECO:0000313" key="9">
    <source>
        <dbReference type="EMBL" id="MBB4771720.1"/>
    </source>
</evidence>
<dbReference type="EMBL" id="BAAAHD010000001">
    <property type="protein sequence ID" value="GAA0542885.1"/>
    <property type="molecule type" value="Genomic_DNA"/>
</dbReference>
<dbReference type="EMBL" id="JACHMV010000001">
    <property type="protein sequence ID" value="MBB4771720.1"/>
    <property type="molecule type" value="Genomic_DNA"/>
</dbReference>
<dbReference type="PANTHER" id="PTHR21496">
    <property type="entry name" value="FERREDOXIN-RELATED"/>
    <property type="match status" value="1"/>
</dbReference>
<sequence length="309" mass="32448">MNMPHRTMRRLEEAEALDGIAKPLSKAAQGAVRPRIVRNLLSGAKVGHPLHPPLTDVPIGAWSMSALLDVMGGPAAEPAADMLVKVGLFTAVPTALSGLNDWSDTIGADRRVGFVHAAANSAALTLYAASAVARARGKRGTGKALGFAGLGMMAIGGYLGGHLSFANGVNVNRTAWEQEPEEWTPVMAETELADGQHRTADANGVEVLLYRKGATIYAMSATCSHMGGPLGEGSIEDDCVTCPWHGSTFRFADGGIERGPASSPQPHFETRIEAGRIEIRLAPPEAPAKEGEGGIHRGHRRPLARTSAS</sequence>
<dbReference type="InterPro" id="IPR017941">
    <property type="entry name" value="Rieske_2Fe-2S"/>
</dbReference>
<dbReference type="SUPFAM" id="SSF50022">
    <property type="entry name" value="ISP domain"/>
    <property type="match status" value="1"/>
</dbReference>
<keyword evidence="6" id="KW-0812">Transmembrane</keyword>
<dbReference type="RefSeq" id="WP_184878436.1">
    <property type="nucleotide sequence ID" value="NZ_BAAAHD010000001.1"/>
</dbReference>
<feature type="domain" description="Rieske" evidence="7">
    <location>
        <begin position="184"/>
        <end position="279"/>
    </location>
</feature>
<evidence type="ECO:0000256" key="5">
    <source>
        <dbReference type="SAM" id="MobiDB-lite"/>
    </source>
</evidence>
<evidence type="ECO:0000256" key="2">
    <source>
        <dbReference type="ARBA" id="ARBA00022723"/>
    </source>
</evidence>
<reference evidence="9 10" key="2">
    <citation type="submission" date="2020-08" db="EMBL/GenBank/DDBJ databases">
        <title>Sequencing the genomes of 1000 actinobacteria strains.</title>
        <authorList>
            <person name="Klenk H.-P."/>
        </authorList>
    </citation>
    <scope>NUCLEOTIDE SEQUENCE [LARGE SCALE GENOMIC DNA]</scope>
    <source>
        <strain evidence="9 10">DSM 44772</strain>
    </source>
</reference>
<accession>A0A7W7I769</accession>
<keyword evidence="6" id="KW-1133">Transmembrane helix</keyword>